<keyword evidence="1" id="KW-0812">Transmembrane</keyword>
<dbReference type="OrthoDB" id="9769590at2"/>
<evidence type="ECO:0000256" key="1">
    <source>
        <dbReference type="SAM" id="Phobius"/>
    </source>
</evidence>
<dbReference type="GO" id="GO:0005886">
    <property type="term" value="C:plasma membrane"/>
    <property type="evidence" value="ECO:0007669"/>
    <property type="project" value="TreeGrafter"/>
</dbReference>
<dbReference type="AlphaFoldDB" id="A0A318HHH2"/>
<dbReference type="Pfam" id="PF04286">
    <property type="entry name" value="DUF445"/>
    <property type="match status" value="1"/>
</dbReference>
<dbReference type="Proteomes" id="UP000247811">
    <property type="component" value="Unassembled WGS sequence"/>
</dbReference>
<reference evidence="2 3" key="1">
    <citation type="submission" date="2018-05" db="EMBL/GenBank/DDBJ databases">
        <title>Genomic Encyclopedia of Type Strains, Phase IV (KMG-IV): sequencing the most valuable type-strain genomes for metagenomic binning, comparative biology and taxonomic classification.</title>
        <authorList>
            <person name="Goeker M."/>
        </authorList>
    </citation>
    <scope>NUCLEOTIDE SEQUENCE [LARGE SCALE GENOMIC DNA]</scope>
    <source>
        <strain evidence="2 3">DSM 566</strain>
    </source>
</reference>
<comment type="caution">
    <text evidence="2">The sequence shown here is derived from an EMBL/GenBank/DDBJ whole genome shotgun (WGS) entry which is preliminary data.</text>
</comment>
<dbReference type="InterPro" id="IPR007383">
    <property type="entry name" value="DUF445"/>
</dbReference>
<dbReference type="RefSeq" id="WP_110399073.1">
    <property type="nucleotide sequence ID" value="NZ_QJJS01000001.1"/>
</dbReference>
<gene>
    <name evidence="2" type="ORF">C7444_101343</name>
</gene>
<dbReference type="PANTHER" id="PTHR38442:SF1">
    <property type="entry name" value="INNER MEMBRANE PROTEIN"/>
    <property type="match status" value="1"/>
</dbReference>
<keyword evidence="1" id="KW-0472">Membrane</keyword>
<organism evidence="2 3">
    <name type="scientific">Sphaerotilus hippei</name>
    <dbReference type="NCBI Taxonomy" id="744406"/>
    <lineage>
        <taxon>Bacteria</taxon>
        <taxon>Pseudomonadati</taxon>
        <taxon>Pseudomonadota</taxon>
        <taxon>Betaproteobacteria</taxon>
        <taxon>Burkholderiales</taxon>
        <taxon>Sphaerotilaceae</taxon>
        <taxon>Sphaerotilus</taxon>
    </lineage>
</organism>
<dbReference type="PANTHER" id="PTHR38442">
    <property type="entry name" value="INNER MEMBRANE PROTEIN-RELATED"/>
    <property type="match status" value="1"/>
</dbReference>
<protein>
    <submittedName>
        <fullName evidence="2">Uncharacterized membrane-anchored protein YjiN (DUF445 family)</fullName>
    </submittedName>
</protein>
<keyword evidence="1" id="KW-1133">Transmembrane helix</keyword>
<keyword evidence="3" id="KW-1185">Reference proteome</keyword>
<feature type="transmembrane region" description="Helical" evidence="1">
    <location>
        <begin position="45"/>
        <end position="69"/>
    </location>
</feature>
<sequence>MTAAGAGADKEAALRRGKRLATGLLVAVSALYVLARAQAPDGTWAWIAAFAEAAMVGALADWFAVVALFRHPMGLPFPHTAILPRNQARVADSLAAFIRDRFLGRDRLMERLRALQPVEQLTRWLADPTHARWLGERLARLMAGALDTVDDERVRGVLTGLVRDQLAQVDSADAAARLLRWLSASGHDQRLLTLTLEQMERWLDDPQVHDMLSDLLIEVADKEYPRTLKALGLLANPADYSQRITQSLLRGARDWLQRVATQADHPRRIAWSEALQRTIDRLQHDPDWRDRIARQQAGLLDDPTVQQGLHGLWQGLRSRIQADLAQDDSALRTQLTTALQTLAAALADHAPLRAALQQHLEDAAAAVADDLRDGITRHIASTVRSWDERELVHSVELSVGPDLQFIRLNGTLVGGCIGLLLHGADLLWAALR</sequence>
<accession>A0A318HHH2</accession>
<evidence type="ECO:0000313" key="3">
    <source>
        <dbReference type="Proteomes" id="UP000247811"/>
    </source>
</evidence>
<proteinExistence type="predicted"/>
<dbReference type="EMBL" id="QJJS01000001">
    <property type="protein sequence ID" value="PXW99513.1"/>
    <property type="molecule type" value="Genomic_DNA"/>
</dbReference>
<evidence type="ECO:0000313" key="2">
    <source>
        <dbReference type="EMBL" id="PXW99513.1"/>
    </source>
</evidence>
<name>A0A318HHH2_9BURK</name>
<feature type="transmembrane region" description="Helical" evidence="1">
    <location>
        <begin position="20"/>
        <end position="39"/>
    </location>
</feature>